<evidence type="ECO:0000313" key="6">
    <source>
        <dbReference type="EMBL" id="KAL2787678.1"/>
    </source>
</evidence>
<dbReference type="SUPFAM" id="SSF51905">
    <property type="entry name" value="FAD/NAD(P)-binding domain"/>
    <property type="match status" value="1"/>
</dbReference>
<keyword evidence="7" id="KW-1185">Reference proteome</keyword>
<dbReference type="InterPro" id="IPR036188">
    <property type="entry name" value="FAD/NAD-bd_sf"/>
</dbReference>
<evidence type="ECO:0000313" key="7">
    <source>
        <dbReference type="Proteomes" id="UP001610563"/>
    </source>
</evidence>
<evidence type="ECO:0000256" key="4">
    <source>
        <dbReference type="ARBA" id="ARBA00023002"/>
    </source>
</evidence>
<evidence type="ECO:0000259" key="5">
    <source>
        <dbReference type="Pfam" id="PF01494"/>
    </source>
</evidence>
<proteinExistence type="predicted"/>
<reference evidence="6 7" key="1">
    <citation type="submission" date="2024-07" db="EMBL/GenBank/DDBJ databases">
        <title>Section-level genome sequencing and comparative genomics of Aspergillus sections Usti and Cavernicolus.</title>
        <authorList>
            <consortium name="Lawrence Berkeley National Laboratory"/>
            <person name="Nybo J.L."/>
            <person name="Vesth T.C."/>
            <person name="Theobald S."/>
            <person name="Frisvad J.C."/>
            <person name="Larsen T.O."/>
            <person name="Kjaerboelling I."/>
            <person name="Rothschild-Mancinelli K."/>
            <person name="Lyhne E.K."/>
            <person name="Kogle M.E."/>
            <person name="Barry K."/>
            <person name="Clum A."/>
            <person name="Na H."/>
            <person name="Ledsgaard L."/>
            <person name="Lin J."/>
            <person name="Lipzen A."/>
            <person name="Kuo A."/>
            <person name="Riley R."/>
            <person name="Mondo S."/>
            <person name="Labutti K."/>
            <person name="Haridas S."/>
            <person name="Pangalinan J."/>
            <person name="Salamov A.A."/>
            <person name="Simmons B.A."/>
            <person name="Magnuson J.K."/>
            <person name="Chen J."/>
            <person name="Drula E."/>
            <person name="Henrissat B."/>
            <person name="Wiebenga A."/>
            <person name="Lubbers R.J."/>
            <person name="Gomes A.C."/>
            <person name="Makela M.R."/>
            <person name="Stajich J."/>
            <person name="Grigoriev I.V."/>
            <person name="Mortensen U.H."/>
            <person name="De Vries R.P."/>
            <person name="Baker S.E."/>
            <person name="Andersen M.R."/>
        </authorList>
    </citation>
    <scope>NUCLEOTIDE SEQUENCE [LARGE SCALE GENOMIC DNA]</scope>
    <source>
        <strain evidence="6 7">CBS 209.92</strain>
    </source>
</reference>
<dbReference type="Proteomes" id="UP001610563">
    <property type="component" value="Unassembled WGS sequence"/>
</dbReference>
<keyword evidence="3" id="KW-0274">FAD</keyword>
<evidence type="ECO:0000256" key="2">
    <source>
        <dbReference type="ARBA" id="ARBA00022630"/>
    </source>
</evidence>
<dbReference type="InterPro" id="IPR050641">
    <property type="entry name" value="RIFMO-like"/>
</dbReference>
<dbReference type="Pfam" id="PF21274">
    <property type="entry name" value="Rng_hyd_C"/>
    <property type="match status" value="1"/>
</dbReference>
<evidence type="ECO:0000256" key="1">
    <source>
        <dbReference type="ARBA" id="ARBA00001974"/>
    </source>
</evidence>
<gene>
    <name evidence="6" type="ORF">BJX66DRAFT_340989</name>
</gene>
<keyword evidence="4" id="KW-0560">Oxidoreductase</keyword>
<dbReference type="Gene3D" id="3.40.30.120">
    <property type="match status" value="1"/>
</dbReference>
<dbReference type="PANTHER" id="PTHR43004">
    <property type="entry name" value="TRK SYSTEM POTASSIUM UPTAKE PROTEIN"/>
    <property type="match status" value="1"/>
</dbReference>
<feature type="domain" description="FAD-binding" evidence="5">
    <location>
        <begin position="10"/>
        <end position="367"/>
    </location>
</feature>
<sequence length="560" mass="61101">MAANPLSTSTPILIIGAGPVGLSLAIELRLHSIPVTVLDCTPTIDDGHPKGRANDMRTVEHYRRWGISDEIRELAWKTANPRQELVITQSLLEEPIGNFLLRLGRDPLESKNLAAEPSFSVPQPVLMRVLERKAREIGALVFRGWEAADVVEDGAQVVTTVRAPDGASQTITSSYVIGADGPVSLVRRKAGIEQGGTGPLGRTWTYVVRSEGHPISNLISGEKYSALGMLMVANAEANSILSIPGDDEWGFGILRTGTDQSKLEEPSDDEVKIYARNLLGTSANIEILSRSSYASMTRLSNQYRRGRLFIAGDACHICPPTGGHNMNTGIEDAVNLAWKLAAVLSGWGGEDLLESYEAERRPVGGRVSGVAMANSLAMQEADTFLNADGKDDVEVSGAEKAQAIYDRTYTQWNSYGVVLDQRYDSSPVIIQDSWNDAPAWNPSEYWPHARPGHRAPHLWLDDGRALRDAFGKWFTLLAIGARGDVVEKFVAAANRSHFPVEVLEVGVEIAREKYPASLTLVRPDGYVAWQGEADECNPVDVIRRVSGHDPAGPRLRDPKL</sequence>
<dbReference type="Gene3D" id="3.30.9.10">
    <property type="entry name" value="D-Amino Acid Oxidase, subunit A, domain 2"/>
    <property type="match status" value="1"/>
</dbReference>
<dbReference type="Gene3D" id="3.50.50.60">
    <property type="entry name" value="FAD/NAD(P)-binding domain"/>
    <property type="match status" value="1"/>
</dbReference>
<name>A0ABR4FXL5_9EURO</name>
<dbReference type="Pfam" id="PF01494">
    <property type="entry name" value="FAD_binding_3"/>
    <property type="match status" value="1"/>
</dbReference>
<dbReference type="InterPro" id="IPR002938">
    <property type="entry name" value="FAD-bd"/>
</dbReference>
<dbReference type="PRINTS" id="PR00420">
    <property type="entry name" value="RNGMNOXGNASE"/>
</dbReference>
<keyword evidence="2" id="KW-0285">Flavoprotein</keyword>
<accession>A0ABR4FXL5</accession>
<dbReference type="PANTHER" id="PTHR43004:SF19">
    <property type="entry name" value="BINDING MONOOXYGENASE, PUTATIVE (JCVI)-RELATED"/>
    <property type="match status" value="1"/>
</dbReference>
<comment type="cofactor">
    <cofactor evidence="1">
        <name>FAD</name>
        <dbReference type="ChEBI" id="CHEBI:57692"/>
    </cofactor>
</comment>
<organism evidence="6 7">
    <name type="scientific">Aspergillus keveii</name>
    <dbReference type="NCBI Taxonomy" id="714993"/>
    <lineage>
        <taxon>Eukaryota</taxon>
        <taxon>Fungi</taxon>
        <taxon>Dikarya</taxon>
        <taxon>Ascomycota</taxon>
        <taxon>Pezizomycotina</taxon>
        <taxon>Eurotiomycetes</taxon>
        <taxon>Eurotiomycetidae</taxon>
        <taxon>Eurotiales</taxon>
        <taxon>Aspergillaceae</taxon>
        <taxon>Aspergillus</taxon>
        <taxon>Aspergillus subgen. Nidulantes</taxon>
    </lineage>
</organism>
<protein>
    <submittedName>
        <fullName evidence="6">FAD binding domain-containing protein</fullName>
    </submittedName>
</protein>
<evidence type="ECO:0000256" key="3">
    <source>
        <dbReference type="ARBA" id="ARBA00022827"/>
    </source>
</evidence>
<comment type="caution">
    <text evidence="6">The sequence shown here is derived from an EMBL/GenBank/DDBJ whole genome shotgun (WGS) entry which is preliminary data.</text>
</comment>
<dbReference type="EMBL" id="JBFTWV010000092">
    <property type="protein sequence ID" value="KAL2787678.1"/>
    <property type="molecule type" value="Genomic_DNA"/>
</dbReference>